<dbReference type="SUPFAM" id="SSF46785">
    <property type="entry name" value="Winged helix' DNA-binding domain"/>
    <property type="match status" value="1"/>
</dbReference>
<dbReference type="InterPro" id="IPR036388">
    <property type="entry name" value="WH-like_DNA-bd_sf"/>
</dbReference>
<keyword evidence="4" id="KW-1185">Reference proteome</keyword>
<dbReference type="InterPro" id="IPR000847">
    <property type="entry name" value="LysR_HTH_N"/>
</dbReference>
<evidence type="ECO:0000313" key="3">
    <source>
        <dbReference type="EMBL" id="MDE8601525.1"/>
    </source>
</evidence>
<dbReference type="Gene3D" id="3.40.190.10">
    <property type="entry name" value="Periplasmic binding protein-like II"/>
    <property type="match status" value="1"/>
</dbReference>
<reference evidence="3" key="1">
    <citation type="submission" date="2023-01" db="EMBL/GenBank/DDBJ databases">
        <title>Psychroserpens sp. MSW6 and Marinomonas sp. RSW2, isolated from seawater.</title>
        <authorList>
            <person name="Kristyanto S."/>
            <person name="Jung J."/>
            <person name="Kim J.M."/>
            <person name="Jeon C.O."/>
        </authorList>
    </citation>
    <scope>NUCLEOTIDE SEQUENCE</scope>
    <source>
        <strain evidence="3">RSW2</strain>
    </source>
</reference>
<accession>A0ABT5W9M1</accession>
<proteinExistence type="inferred from homology"/>
<comment type="caution">
    <text evidence="3">The sequence shown here is derived from an EMBL/GenBank/DDBJ whole genome shotgun (WGS) entry which is preliminary data.</text>
</comment>
<evidence type="ECO:0000256" key="1">
    <source>
        <dbReference type="ARBA" id="ARBA00009437"/>
    </source>
</evidence>
<gene>
    <name evidence="3" type="ORF">M3I01_001100</name>
</gene>
<comment type="similarity">
    <text evidence="1">Belongs to the LysR transcriptional regulatory family.</text>
</comment>
<dbReference type="InterPro" id="IPR036390">
    <property type="entry name" value="WH_DNA-bd_sf"/>
</dbReference>
<dbReference type="Gene3D" id="1.10.10.10">
    <property type="entry name" value="Winged helix-like DNA-binding domain superfamily/Winged helix DNA-binding domain"/>
    <property type="match status" value="1"/>
</dbReference>
<dbReference type="RefSeq" id="WP_255893714.1">
    <property type="nucleotide sequence ID" value="NZ_JAMZEG020000001.1"/>
</dbReference>
<dbReference type="Pfam" id="PF00126">
    <property type="entry name" value="HTH_1"/>
    <property type="match status" value="1"/>
</dbReference>
<protein>
    <submittedName>
        <fullName evidence="3">LysR family transcriptional regulator</fullName>
    </submittedName>
</protein>
<dbReference type="PANTHER" id="PTHR30537:SF72">
    <property type="entry name" value="LYSR FAMILY TRANSCRIPTIONAL REGULATOR"/>
    <property type="match status" value="1"/>
</dbReference>
<dbReference type="EMBL" id="JAMZEG020000001">
    <property type="protein sequence ID" value="MDE8601525.1"/>
    <property type="molecule type" value="Genomic_DNA"/>
</dbReference>
<organism evidence="3 4">
    <name type="scientific">Marinomonas maritima</name>
    <dbReference type="NCBI Taxonomy" id="2940935"/>
    <lineage>
        <taxon>Bacteria</taxon>
        <taxon>Pseudomonadati</taxon>
        <taxon>Pseudomonadota</taxon>
        <taxon>Gammaproteobacteria</taxon>
        <taxon>Oceanospirillales</taxon>
        <taxon>Oceanospirillaceae</taxon>
        <taxon>Marinomonas</taxon>
    </lineage>
</organism>
<name>A0ABT5W9M1_9GAMM</name>
<dbReference type="Proteomes" id="UP001139522">
    <property type="component" value="Unassembled WGS sequence"/>
</dbReference>
<dbReference type="PANTHER" id="PTHR30537">
    <property type="entry name" value="HTH-TYPE TRANSCRIPTIONAL REGULATOR"/>
    <property type="match status" value="1"/>
</dbReference>
<evidence type="ECO:0000259" key="2">
    <source>
        <dbReference type="PROSITE" id="PS50931"/>
    </source>
</evidence>
<dbReference type="PROSITE" id="PS50931">
    <property type="entry name" value="HTH_LYSR"/>
    <property type="match status" value="1"/>
</dbReference>
<feature type="domain" description="HTH lysR-type" evidence="2">
    <location>
        <begin position="64"/>
        <end position="97"/>
    </location>
</feature>
<evidence type="ECO:0000313" key="4">
    <source>
        <dbReference type="Proteomes" id="UP001139522"/>
    </source>
</evidence>
<dbReference type="InterPro" id="IPR058163">
    <property type="entry name" value="LysR-type_TF_proteobact-type"/>
</dbReference>
<sequence>MLKSKNERQSKDKLSSLNTIVTKLLIEYAFSVLSKFSKRRHISCIQLNRKGFLPFLFNGFNHLLGLPKSNISSAVRGLKKSPGTRLFHRSTRSIILTQDGETYLPQCQTLLAELDAVGSQFRRNPDDVRGVLRVDMPSRFATTVVIPHLADFIENYPNIRLKICNADYRVDPIEHEYKG</sequence>